<dbReference type="Pfam" id="PF13472">
    <property type="entry name" value="Lipase_GDSL_2"/>
    <property type="match status" value="1"/>
</dbReference>
<dbReference type="Gene3D" id="3.40.50.1110">
    <property type="entry name" value="SGNH hydrolase"/>
    <property type="match status" value="1"/>
</dbReference>
<protein>
    <submittedName>
        <fullName evidence="2">Lysophospholipase L1-like esterase</fullName>
    </submittedName>
</protein>
<gene>
    <name evidence="2" type="ORF">BDD43_5888</name>
</gene>
<dbReference type="GO" id="GO:0016788">
    <property type="term" value="F:hydrolase activity, acting on ester bonds"/>
    <property type="evidence" value="ECO:0007669"/>
    <property type="project" value="UniProtKB-ARBA"/>
</dbReference>
<evidence type="ECO:0000313" key="2">
    <source>
        <dbReference type="EMBL" id="RKR85617.1"/>
    </source>
</evidence>
<evidence type="ECO:0000313" key="3">
    <source>
        <dbReference type="Proteomes" id="UP000268007"/>
    </source>
</evidence>
<dbReference type="InterPro" id="IPR036514">
    <property type="entry name" value="SGNH_hydro_sf"/>
</dbReference>
<dbReference type="InterPro" id="IPR013830">
    <property type="entry name" value="SGNH_hydro"/>
</dbReference>
<evidence type="ECO:0000259" key="1">
    <source>
        <dbReference type="Pfam" id="PF13472"/>
    </source>
</evidence>
<reference evidence="2 3" key="1">
    <citation type="submission" date="2018-10" db="EMBL/GenBank/DDBJ databases">
        <title>Genomic Encyclopedia of Archaeal and Bacterial Type Strains, Phase II (KMG-II): from individual species to whole genera.</title>
        <authorList>
            <person name="Goeker M."/>
        </authorList>
    </citation>
    <scope>NUCLEOTIDE SEQUENCE [LARGE SCALE GENOMIC DNA]</scope>
    <source>
        <strain evidence="2 3">DSM 18602</strain>
    </source>
</reference>
<dbReference type="RefSeq" id="WP_246001821.1">
    <property type="nucleotide sequence ID" value="NZ_RBKU01000001.1"/>
</dbReference>
<accession>A0A495J9M8</accession>
<dbReference type="EMBL" id="RBKU01000001">
    <property type="protein sequence ID" value="RKR85617.1"/>
    <property type="molecule type" value="Genomic_DNA"/>
</dbReference>
<keyword evidence="3" id="KW-1185">Reference proteome</keyword>
<name>A0A495J9M8_9SPHI</name>
<feature type="domain" description="SGNH hydrolase-type esterase" evidence="1">
    <location>
        <begin position="27"/>
        <end position="206"/>
    </location>
</feature>
<organism evidence="2 3">
    <name type="scientific">Mucilaginibacter gracilis</name>
    <dbReference type="NCBI Taxonomy" id="423350"/>
    <lineage>
        <taxon>Bacteria</taxon>
        <taxon>Pseudomonadati</taxon>
        <taxon>Bacteroidota</taxon>
        <taxon>Sphingobacteriia</taxon>
        <taxon>Sphingobacteriales</taxon>
        <taxon>Sphingobacteriaceae</taxon>
        <taxon>Mucilaginibacter</taxon>
    </lineage>
</organism>
<dbReference type="SUPFAM" id="SSF52266">
    <property type="entry name" value="SGNH hydrolase"/>
    <property type="match status" value="1"/>
</dbReference>
<comment type="caution">
    <text evidence="2">The sequence shown here is derived from an EMBL/GenBank/DDBJ whole genome shotgun (WGS) entry which is preliminary data.</text>
</comment>
<dbReference type="CDD" id="cd01832">
    <property type="entry name" value="SGNH_hydrolase_like_1"/>
    <property type="match status" value="1"/>
</dbReference>
<sequence>MESYQTNTASQPASNTTPLKGPYTYLALGDSYTIGQSVDIKDPFPYQLQNIMAIKGFNVTTPNIIAVTGWTTGDLKNAIQQAGLNQQFDFVTLLIGVNNQYQGKSQTDYRTDFVQLLTTAIGFAGGNKQKVFVLSIPDYSVTPFAASANKAKIATEIDQFNAINSDESTKAGVNYLDITPISRQAAADASLIASDGLHPSAKMYALWVQQLSVQVAGQLGK</sequence>
<proteinExistence type="predicted"/>
<dbReference type="AlphaFoldDB" id="A0A495J9M8"/>
<dbReference type="Proteomes" id="UP000268007">
    <property type="component" value="Unassembled WGS sequence"/>
</dbReference>